<dbReference type="FunFam" id="3.40.50.720:FF:000426">
    <property type="entry name" value="Aldehyde reductase 2"/>
    <property type="match status" value="1"/>
</dbReference>
<comment type="caution">
    <text evidence="4">The sequence shown here is derived from an EMBL/GenBank/DDBJ whole genome shotgun (WGS) entry which is preliminary data.</text>
</comment>
<keyword evidence="1" id="KW-0560">Oxidoreductase</keyword>
<feature type="domain" description="NAD-dependent epimerase/dehydratase" evidence="3">
    <location>
        <begin position="12"/>
        <end position="214"/>
    </location>
</feature>
<gene>
    <name evidence="4" type="ORF">EK21DRAFT_86186</name>
</gene>
<name>A0A9P4HI96_9PLEO</name>
<evidence type="ECO:0000256" key="1">
    <source>
        <dbReference type="ARBA" id="ARBA00023002"/>
    </source>
</evidence>
<dbReference type="OrthoDB" id="2735536at2759"/>
<organism evidence="4 5">
    <name type="scientific">Setomelanomma holmii</name>
    <dbReference type="NCBI Taxonomy" id="210430"/>
    <lineage>
        <taxon>Eukaryota</taxon>
        <taxon>Fungi</taxon>
        <taxon>Dikarya</taxon>
        <taxon>Ascomycota</taxon>
        <taxon>Pezizomycotina</taxon>
        <taxon>Dothideomycetes</taxon>
        <taxon>Pleosporomycetidae</taxon>
        <taxon>Pleosporales</taxon>
        <taxon>Pleosporineae</taxon>
        <taxon>Phaeosphaeriaceae</taxon>
        <taxon>Setomelanomma</taxon>
    </lineage>
</organism>
<dbReference type="InterPro" id="IPR050425">
    <property type="entry name" value="NAD(P)_dehydrat-like"/>
</dbReference>
<evidence type="ECO:0000256" key="2">
    <source>
        <dbReference type="ARBA" id="ARBA00023445"/>
    </source>
</evidence>
<sequence>MSTVAIQPGATIFVTGVNGLIGSYVADQLLIRGYNVRGAVRDVEKTKWLKEFFVEKYKIAKFDLVGVPDMTTEGCYDDHVKGIEGFVHVAAPVGGILDIDEALNLGRNAALNALKACAKTPTVTRFVTTSSSFAASFPKTKLDHDFVLDETTFHDTALEQAKTAETPTSKGMLVYAAMKSETEKEMWKWVKENKPSFVMNSVLPNANFGPLLVPKHQGLPSTVAWIYSAFSGEGFHQLTSIVDPQWYISPLDDALLHVSALIHSNVDGERIFGYAERWNWNQILEILRKAYPEKTFPMDVEGQSDDRVVPPTKRSQEVLKWVKGSGWTSLKESVVALSKQW</sequence>
<dbReference type="InterPro" id="IPR036291">
    <property type="entry name" value="NAD(P)-bd_dom_sf"/>
</dbReference>
<dbReference type="GO" id="GO:0016616">
    <property type="term" value="F:oxidoreductase activity, acting on the CH-OH group of donors, NAD or NADP as acceptor"/>
    <property type="evidence" value="ECO:0007669"/>
    <property type="project" value="TreeGrafter"/>
</dbReference>
<reference evidence="4" key="1">
    <citation type="journal article" date="2020" name="Stud. Mycol.">
        <title>101 Dothideomycetes genomes: a test case for predicting lifestyles and emergence of pathogens.</title>
        <authorList>
            <person name="Haridas S."/>
            <person name="Albert R."/>
            <person name="Binder M."/>
            <person name="Bloem J."/>
            <person name="Labutti K."/>
            <person name="Salamov A."/>
            <person name="Andreopoulos B."/>
            <person name="Baker S."/>
            <person name="Barry K."/>
            <person name="Bills G."/>
            <person name="Bluhm B."/>
            <person name="Cannon C."/>
            <person name="Castanera R."/>
            <person name="Culley D."/>
            <person name="Daum C."/>
            <person name="Ezra D."/>
            <person name="Gonzalez J."/>
            <person name="Henrissat B."/>
            <person name="Kuo A."/>
            <person name="Liang C."/>
            <person name="Lipzen A."/>
            <person name="Lutzoni F."/>
            <person name="Magnuson J."/>
            <person name="Mondo S."/>
            <person name="Nolan M."/>
            <person name="Ohm R."/>
            <person name="Pangilinan J."/>
            <person name="Park H.-J."/>
            <person name="Ramirez L."/>
            <person name="Alfaro M."/>
            <person name="Sun H."/>
            <person name="Tritt A."/>
            <person name="Yoshinaga Y."/>
            <person name="Zwiers L.-H."/>
            <person name="Turgeon B."/>
            <person name="Goodwin S."/>
            <person name="Spatafora J."/>
            <person name="Crous P."/>
            <person name="Grigoriev I."/>
        </authorList>
    </citation>
    <scope>NUCLEOTIDE SEQUENCE</scope>
    <source>
        <strain evidence="4">CBS 110217</strain>
    </source>
</reference>
<keyword evidence="5" id="KW-1185">Reference proteome</keyword>
<dbReference type="SUPFAM" id="SSF51735">
    <property type="entry name" value="NAD(P)-binding Rossmann-fold domains"/>
    <property type="match status" value="1"/>
</dbReference>
<dbReference type="AlphaFoldDB" id="A0A9P4HI96"/>
<dbReference type="InterPro" id="IPR001509">
    <property type="entry name" value="Epimerase_deHydtase"/>
</dbReference>
<dbReference type="PANTHER" id="PTHR10366:SF562">
    <property type="entry name" value="ALDEHYDE REDUCTASE II (AFU_ORTHOLOGUE AFUA_1G11360)"/>
    <property type="match status" value="1"/>
</dbReference>
<evidence type="ECO:0000313" key="4">
    <source>
        <dbReference type="EMBL" id="KAF2033712.1"/>
    </source>
</evidence>
<evidence type="ECO:0000313" key="5">
    <source>
        <dbReference type="Proteomes" id="UP000799777"/>
    </source>
</evidence>
<dbReference type="EMBL" id="ML978165">
    <property type="protein sequence ID" value="KAF2033712.1"/>
    <property type="molecule type" value="Genomic_DNA"/>
</dbReference>
<accession>A0A9P4HI96</accession>
<dbReference type="Pfam" id="PF01370">
    <property type="entry name" value="Epimerase"/>
    <property type="match status" value="1"/>
</dbReference>
<comment type="similarity">
    <text evidence="2">Belongs to the NAD(P)-dependent epimerase/dehydratase family. Dihydroflavonol-4-reductase subfamily.</text>
</comment>
<proteinExistence type="inferred from homology"/>
<dbReference type="Gene3D" id="3.40.50.720">
    <property type="entry name" value="NAD(P)-binding Rossmann-like Domain"/>
    <property type="match status" value="1"/>
</dbReference>
<protein>
    <submittedName>
        <fullName evidence="4">Dihydroflavonol-4-reductase</fullName>
    </submittedName>
</protein>
<dbReference type="PANTHER" id="PTHR10366">
    <property type="entry name" value="NAD DEPENDENT EPIMERASE/DEHYDRATASE"/>
    <property type="match status" value="1"/>
</dbReference>
<evidence type="ECO:0000259" key="3">
    <source>
        <dbReference type="Pfam" id="PF01370"/>
    </source>
</evidence>
<dbReference type="Proteomes" id="UP000799777">
    <property type="component" value="Unassembled WGS sequence"/>
</dbReference>